<proteinExistence type="predicted"/>
<sequence length="166" mass="18091">MRKEQCNIDGSKTFVLKFDMHCKCNGCIKKINDGVKEISLSKGVENTDLLIGTGEVKVTGRMDPEKVRSLFHAVTKKCVGIVTQSTLSDGHTAPSQENKKAPSGWFAPEAARSFPVTPSAPPLPEEAWSETTVPSGRCWYRWSAPWSSSGVWAASDITGTLAVYEL</sequence>
<reference evidence="1" key="1">
    <citation type="journal article" date="2012" name="Nat. Biotechnol.">
        <title>Reference genome sequence of the model plant Setaria.</title>
        <authorList>
            <person name="Bennetzen J.L."/>
            <person name="Schmutz J."/>
            <person name="Wang H."/>
            <person name="Percifield R."/>
            <person name="Hawkins J."/>
            <person name="Pontaroli A.C."/>
            <person name="Estep M."/>
            <person name="Feng L."/>
            <person name="Vaughn J.N."/>
            <person name="Grimwood J."/>
            <person name="Jenkins J."/>
            <person name="Barry K."/>
            <person name="Lindquist E."/>
            <person name="Hellsten U."/>
            <person name="Deshpande S."/>
            <person name="Wang X."/>
            <person name="Wu X."/>
            <person name="Mitros T."/>
            <person name="Triplett J."/>
            <person name="Yang X."/>
            <person name="Ye C.Y."/>
            <person name="Mauro-Herrera M."/>
            <person name="Wang L."/>
            <person name="Li P."/>
            <person name="Sharma M."/>
            <person name="Sharma R."/>
            <person name="Ronald P.C."/>
            <person name="Panaud O."/>
            <person name="Kellogg E.A."/>
            <person name="Brutnell T.P."/>
            <person name="Doust A.N."/>
            <person name="Tuskan G.A."/>
            <person name="Rokhsar D."/>
            <person name="Devos K.M."/>
        </authorList>
    </citation>
    <scope>NUCLEOTIDE SEQUENCE [LARGE SCALE GENOMIC DNA]</scope>
    <source>
        <strain evidence="1">Yugu1</strain>
    </source>
</reference>
<protein>
    <recommendedName>
        <fullName evidence="2">HMA domain-containing protein</fullName>
    </recommendedName>
</protein>
<dbReference type="PANTHER" id="PTHR46413:SF19">
    <property type="entry name" value="HMA DOMAIN-CONTAINING PROTEIN"/>
    <property type="match status" value="1"/>
</dbReference>
<name>A0A368PU23_SETIT</name>
<dbReference type="GO" id="GO:0046872">
    <property type="term" value="F:metal ion binding"/>
    <property type="evidence" value="ECO:0007669"/>
    <property type="project" value="InterPro"/>
</dbReference>
<evidence type="ECO:0000313" key="1">
    <source>
        <dbReference type="EMBL" id="RCV08948.1"/>
    </source>
</evidence>
<gene>
    <name evidence="1" type="ORF">SETIT_1G367600v2</name>
</gene>
<dbReference type="KEGG" id="sita:101781394"/>
<organism evidence="1">
    <name type="scientific">Setaria italica</name>
    <name type="common">Foxtail millet</name>
    <name type="synonym">Panicum italicum</name>
    <dbReference type="NCBI Taxonomy" id="4555"/>
    <lineage>
        <taxon>Eukaryota</taxon>
        <taxon>Viridiplantae</taxon>
        <taxon>Streptophyta</taxon>
        <taxon>Embryophyta</taxon>
        <taxon>Tracheophyta</taxon>
        <taxon>Spermatophyta</taxon>
        <taxon>Magnoliopsida</taxon>
        <taxon>Liliopsida</taxon>
        <taxon>Poales</taxon>
        <taxon>Poaceae</taxon>
        <taxon>PACMAD clade</taxon>
        <taxon>Panicoideae</taxon>
        <taxon>Panicodae</taxon>
        <taxon>Paniceae</taxon>
        <taxon>Cenchrinae</taxon>
        <taxon>Setaria</taxon>
    </lineage>
</organism>
<dbReference type="OrthoDB" id="628953at2759"/>
<dbReference type="AlphaFoldDB" id="A0A368PU23"/>
<accession>A0A368PU23</accession>
<dbReference type="PANTHER" id="PTHR46413">
    <property type="entry name" value="HEAVY METAL-ASSOCIATED ISOPRENYLATED PLANT PROTEIN 6"/>
    <property type="match status" value="1"/>
</dbReference>
<dbReference type="Gene3D" id="3.30.70.100">
    <property type="match status" value="1"/>
</dbReference>
<evidence type="ECO:0008006" key="2">
    <source>
        <dbReference type="Google" id="ProtNLM"/>
    </source>
</evidence>
<reference evidence="1" key="2">
    <citation type="submission" date="2015-07" db="EMBL/GenBank/DDBJ databases">
        <authorList>
            <person name="Noorani M."/>
        </authorList>
    </citation>
    <scope>NUCLEOTIDE SEQUENCE</scope>
    <source>
        <strain evidence="1">Yugu1</strain>
    </source>
</reference>
<dbReference type="EMBL" id="CM003528">
    <property type="protein sequence ID" value="RCV08948.1"/>
    <property type="molecule type" value="Genomic_DNA"/>
</dbReference>
<dbReference type="InterPro" id="IPR044594">
    <property type="entry name" value="HIPP01/3/5/6"/>
</dbReference>